<protein>
    <submittedName>
        <fullName evidence="1">TNFSF12</fullName>
    </submittedName>
</protein>
<evidence type="ECO:0000313" key="1">
    <source>
        <dbReference type="EMBL" id="AKL90489.1"/>
    </source>
</evidence>
<sequence>KKPKSHSSKAVFAAAHYELTQGQDGLTKTAELNGVIKDWNEVKLNVSNPLQYNSENGGFTVTKDGLYF</sequence>
<proteinExistence type="evidence at transcript level"/>
<feature type="non-terminal residue" evidence="1">
    <location>
        <position position="1"/>
    </location>
</feature>
<accession>A0A0M3MZD8</accession>
<dbReference type="AlphaFoldDB" id="A0A0M3MZD8"/>
<dbReference type="Gene3D" id="2.60.120.40">
    <property type="match status" value="1"/>
</dbReference>
<dbReference type="InterPro" id="IPR008983">
    <property type="entry name" value="Tumour_necrosis_fac-like_dom"/>
</dbReference>
<feature type="non-terminal residue" evidence="1">
    <location>
        <position position="68"/>
    </location>
</feature>
<organism evidence="1">
    <name type="scientific">Protopterus annectens</name>
    <name type="common">African lungfish</name>
    <dbReference type="NCBI Taxonomy" id="7888"/>
    <lineage>
        <taxon>Eukaryota</taxon>
        <taxon>Metazoa</taxon>
        <taxon>Chordata</taxon>
        <taxon>Craniata</taxon>
        <taxon>Vertebrata</taxon>
        <taxon>Euteleostomi</taxon>
        <taxon>Dipnomorpha</taxon>
        <taxon>Ceratodontiformes</taxon>
        <taxon>Lepidosirenoidei</taxon>
        <taxon>Protopteridae</taxon>
        <taxon>Protopterus</taxon>
    </lineage>
</organism>
<reference evidence="1" key="1">
    <citation type="journal article" date="2015" name="Curr. Biol.">
        <title>African Lungfish Reveal the Evolutionary Origins of Organized Mucosal Lymphoid Tissue in Vertebrates.</title>
        <authorList>
            <person name="Tacchi L."/>
            <person name="Larragoite E.T."/>
            <person name="Munoz P."/>
            <person name="Amemiya C.T."/>
            <person name="Salinas I."/>
        </authorList>
    </citation>
    <scope>NUCLEOTIDE SEQUENCE</scope>
</reference>
<name>A0A0M3MZD8_PROAN</name>
<dbReference type="EMBL" id="KP196356">
    <property type="protein sequence ID" value="AKL90489.1"/>
    <property type="molecule type" value="mRNA"/>
</dbReference>